<dbReference type="PANTHER" id="PTHR10155:SF2">
    <property type="entry name" value="PHOSPHATIDYLINOSITOL 3-KINASE REGULATORY SUBUNIT GAMMA"/>
    <property type="match status" value="1"/>
</dbReference>
<feature type="coiled-coil region" evidence="6">
    <location>
        <begin position="181"/>
        <end position="208"/>
    </location>
</feature>
<dbReference type="Pfam" id="PF16454">
    <property type="entry name" value="PI3K_P85_iSH2"/>
    <property type="match status" value="1"/>
</dbReference>
<gene>
    <name evidence="8" type="ORF">HJG60_014489</name>
</gene>
<keyword evidence="6" id="KW-0175">Coiled coil</keyword>
<dbReference type="EMBL" id="JABVXQ010000005">
    <property type="protein sequence ID" value="KAF6110484.1"/>
    <property type="molecule type" value="Genomic_DNA"/>
</dbReference>
<evidence type="ECO:0000259" key="7">
    <source>
        <dbReference type="PROSITE" id="PS50001"/>
    </source>
</evidence>
<comment type="similarity">
    <text evidence="1">Belongs to the PI3K p85 subunit family.</text>
</comment>
<dbReference type="SUPFAM" id="SSF55550">
    <property type="entry name" value="SH2 domain"/>
    <property type="match status" value="2"/>
</dbReference>
<dbReference type="Pfam" id="PF00017">
    <property type="entry name" value="SH2"/>
    <property type="match status" value="2"/>
</dbReference>
<dbReference type="Gene3D" id="1.10.287.1490">
    <property type="match status" value="1"/>
</dbReference>
<evidence type="ECO:0000256" key="2">
    <source>
        <dbReference type="ARBA" id="ARBA00022553"/>
    </source>
</evidence>
<proteinExistence type="inferred from homology"/>
<feature type="domain" description="SH2" evidence="7">
    <location>
        <begin position="65"/>
        <end position="160"/>
    </location>
</feature>
<protein>
    <submittedName>
        <fullName evidence="8">PIK3R3 upstream reading frame protein</fullName>
    </submittedName>
</protein>
<dbReference type="InterPro" id="IPR035022">
    <property type="entry name" value="PI3kinase_P85_nSH2"/>
</dbReference>
<dbReference type="SMART" id="SM00252">
    <property type="entry name" value="SH2"/>
    <property type="match status" value="2"/>
</dbReference>
<organism evidence="8 9">
    <name type="scientific">Phyllostomus discolor</name>
    <name type="common">pale spear-nosed bat</name>
    <dbReference type="NCBI Taxonomy" id="89673"/>
    <lineage>
        <taxon>Eukaryota</taxon>
        <taxon>Metazoa</taxon>
        <taxon>Chordata</taxon>
        <taxon>Craniata</taxon>
        <taxon>Vertebrata</taxon>
        <taxon>Euteleostomi</taxon>
        <taxon>Mammalia</taxon>
        <taxon>Eutheria</taxon>
        <taxon>Laurasiatheria</taxon>
        <taxon>Chiroptera</taxon>
        <taxon>Yangochiroptera</taxon>
        <taxon>Phyllostomidae</taxon>
        <taxon>Phyllostominae</taxon>
        <taxon>Phyllostomus</taxon>
    </lineage>
</organism>
<evidence type="ECO:0000256" key="3">
    <source>
        <dbReference type="ARBA" id="ARBA00022737"/>
    </source>
</evidence>
<evidence type="ECO:0000313" key="8">
    <source>
        <dbReference type="EMBL" id="KAF6110484.1"/>
    </source>
</evidence>
<dbReference type="CDD" id="cd09942">
    <property type="entry name" value="SH2_nSH2_p85_like"/>
    <property type="match status" value="1"/>
</dbReference>
<dbReference type="PROSITE" id="PS50001">
    <property type="entry name" value="SH2"/>
    <property type="match status" value="2"/>
</dbReference>
<dbReference type="GO" id="GO:0046854">
    <property type="term" value="P:phosphatidylinositol phosphate biosynthetic process"/>
    <property type="evidence" value="ECO:0007669"/>
    <property type="project" value="TreeGrafter"/>
</dbReference>
<dbReference type="InterPro" id="IPR000980">
    <property type="entry name" value="SH2"/>
</dbReference>
<dbReference type="FunFam" id="3.30.505.10:FF:000017">
    <property type="entry name" value="Phosphatidylinositol 3-kinase regulatory subunit gamma b"/>
    <property type="match status" value="1"/>
</dbReference>
<dbReference type="GO" id="GO:0005942">
    <property type="term" value="C:phosphatidylinositol 3-kinase complex"/>
    <property type="evidence" value="ECO:0007669"/>
    <property type="project" value="TreeGrafter"/>
</dbReference>
<evidence type="ECO:0000256" key="4">
    <source>
        <dbReference type="ARBA" id="ARBA00022999"/>
    </source>
</evidence>
<evidence type="ECO:0000256" key="1">
    <source>
        <dbReference type="ARBA" id="ARBA00009442"/>
    </source>
</evidence>
<evidence type="ECO:0000256" key="5">
    <source>
        <dbReference type="PROSITE-ProRule" id="PRU00191"/>
    </source>
</evidence>
<dbReference type="Proteomes" id="UP000664940">
    <property type="component" value="Unassembled WGS sequence"/>
</dbReference>
<reference evidence="8 9" key="1">
    <citation type="journal article" date="2020" name="Nature">
        <title>Six reference-quality genomes reveal evolution of bat adaptations.</title>
        <authorList>
            <person name="Jebb D."/>
            <person name="Huang Z."/>
            <person name="Pippel M."/>
            <person name="Hughes G.M."/>
            <person name="Lavrichenko K."/>
            <person name="Devanna P."/>
            <person name="Winkler S."/>
            <person name="Jermiin L.S."/>
            <person name="Skirmuntt E.C."/>
            <person name="Katzourakis A."/>
            <person name="Burkitt-Gray L."/>
            <person name="Ray D.A."/>
            <person name="Sullivan K.A.M."/>
            <person name="Roscito J.G."/>
            <person name="Kirilenko B.M."/>
            <person name="Davalos L.M."/>
            <person name="Corthals A.P."/>
            <person name="Power M.L."/>
            <person name="Jones G."/>
            <person name="Ransome R.D."/>
            <person name="Dechmann D.K.N."/>
            <person name="Locatelli A.G."/>
            <person name="Puechmaille S.J."/>
            <person name="Fedrigo O."/>
            <person name="Jarvis E.D."/>
            <person name="Hiller M."/>
            <person name="Vernes S.C."/>
            <person name="Myers E.W."/>
            <person name="Teeling E.C."/>
        </authorList>
    </citation>
    <scope>NUCLEOTIDE SEQUENCE [LARGE SCALE GENOMIC DNA]</scope>
    <source>
        <strain evidence="8">Bat1K_MPI-CBG_1</strain>
    </source>
</reference>
<dbReference type="PRINTS" id="PR00678">
    <property type="entry name" value="PI3KINASEP85"/>
</dbReference>
<dbReference type="FunFam" id="3.30.505.10:FF:000006">
    <property type="entry name" value="Phosphatidylinositol 3-kinase regulatory subunit alpha"/>
    <property type="match status" value="1"/>
</dbReference>
<feature type="domain" description="SH2" evidence="7">
    <location>
        <begin position="299"/>
        <end position="393"/>
    </location>
</feature>
<dbReference type="FunFam" id="1.10.287.1490:FF:000052">
    <property type="entry name" value="Phosphatidylinositol 3-kinase regulatory subunit alpha"/>
    <property type="match status" value="1"/>
</dbReference>
<dbReference type="Gene3D" id="3.30.505.10">
    <property type="entry name" value="SH2 domain"/>
    <property type="match status" value="2"/>
</dbReference>
<name>A0A834ADQ7_9CHIR</name>
<keyword evidence="2" id="KW-0597">Phosphoprotein</keyword>
<dbReference type="GO" id="GO:0046935">
    <property type="term" value="F:1-phosphatidylinositol-3-kinase regulator activity"/>
    <property type="evidence" value="ECO:0007669"/>
    <property type="project" value="TreeGrafter"/>
</dbReference>
<dbReference type="PANTHER" id="PTHR10155">
    <property type="entry name" value="PHOSPHATIDYLINOSITOL 3-KINASE REGULATORY SUBUNIT"/>
    <property type="match status" value="1"/>
</dbReference>
<comment type="caution">
    <text evidence="8">The sequence shown here is derived from an EMBL/GenBank/DDBJ whole genome shotgun (WGS) entry which is preliminary data.</text>
</comment>
<dbReference type="InterPro" id="IPR035020">
    <property type="entry name" value="PI3kinase_P85_cSH2"/>
</dbReference>
<sequence length="402" mass="47348">MYNTVWSMDRDDADWREVMMPYSTELIFYIEMDPPALPPKPPKPMTSAVTNGMKDSSVSLQDAEWYWGDISREEVNDKLRDMPDGTFLVRDASTKMQGDYTLTLRKGGNNKLIKIYHRDGKYGFSDPLTFNSVVELINHYHHESLAQYNPKLDVKLMYPVSKYQQDQLVKEDNIDAVGKKLQEYHSQYQEKSKEYDRLYEEYTRTSQEIQMKRTAIEAFNETIKIFEEQCHTQEQYRKEYIERFRREGNEKEIERWLNHKGVRQKRLNAWLGIKNEDADETYFINEEDENLPHYDEKTWFVEDINRVQAEDLLYGKPDGAFLIRESSKKGCYACSVVADGEVKHCVIYSTARGYGFAEPYNLYGSLKELVLHYQQTSLVQHNDSLNVRLAYPVHAQMPSLCR</sequence>
<evidence type="ECO:0000256" key="6">
    <source>
        <dbReference type="SAM" id="Coils"/>
    </source>
</evidence>
<dbReference type="InterPro" id="IPR032498">
    <property type="entry name" value="PI3K_P85_iSH2"/>
</dbReference>
<dbReference type="InterPro" id="IPR036860">
    <property type="entry name" value="SH2_dom_sf"/>
</dbReference>
<dbReference type="CDD" id="cd09930">
    <property type="entry name" value="SH2_cSH2_p85_like"/>
    <property type="match status" value="1"/>
</dbReference>
<accession>A0A834ADQ7</accession>
<keyword evidence="3" id="KW-0677">Repeat</keyword>
<dbReference type="GO" id="GO:0008286">
    <property type="term" value="P:insulin receptor signaling pathway"/>
    <property type="evidence" value="ECO:0007669"/>
    <property type="project" value="TreeGrafter"/>
</dbReference>
<evidence type="ECO:0000313" key="9">
    <source>
        <dbReference type="Proteomes" id="UP000664940"/>
    </source>
</evidence>
<keyword evidence="4 5" id="KW-0727">SH2 domain</keyword>
<dbReference type="AlphaFoldDB" id="A0A834ADQ7"/>
<dbReference type="PRINTS" id="PR00401">
    <property type="entry name" value="SH2DOMAIN"/>
</dbReference>